<feature type="signal peptide" evidence="4">
    <location>
        <begin position="1"/>
        <end position="21"/>
    </location>
</feature>
<dbReference type="GO" id="GO:0004497">
    <property type="term" value="F:monooxygenase activity"/>
    <property type="evidence" value="ECO:0007669"/>
    <property type="project" value="UniProtKB-KW"/>
</dbReference>
<dbReference type="RefSeq" id="WP_138049954.1">
    <property type="nucleotide sequence ID" value="NZ_VBZC01000067.1"/>
</dbReference>
<keyword evidence="6" id="KW-0560">Oxidoreductase</keyword>
<evidence type="ECO:0000259" key="5">
    <source>
        <dbReference type="Pfam" id="PF03067"/>
    </source>
</evidence>
<dbReference type="InterPro" id="IPR014756">
    <property type="entry name" value="Ig_E-set"/>
</dbReference>
<gene>
    <name evidence="6" type="ORF">FE633_39275</name>
</gene>
<evidence type="ECO:0000313" key="7">
    <source>
        <dbReference type="Proteomes" id="UP000305906"/>
    </source>
</evidence>
<evidence type="ECO:0000313" key="6">
    <source>
        <dbReference type="EMBL" id="TLS40884.1"/>
    </source>
</evidence>
<feature type="compositionally biased region" description="Basic and acidic residues" evidence="2">
    <location>
        <begin position="218"/>
        <end position="228"/>
    </location>
</feature>
<evidence type="ECO:0000256" key="3">
    <source>
        <dbReference type="SAM" id="Phobius"/>
    </source>
</evidence>
<keyword evidence="3" id="KW-0472">Membrane</keyword>
<dbReference type="PANTHER" id="PTHR34823:SF1">
    <property type="entry name" value="CHITIN-BINDING TYPE-4 DOMAIN-CONTAINING PROTEIN"/>
    <property type="match status" value="1"/>
</dbReference>
<sequence>MSAHRTAALVGVAPLLLTVWAATPATAHGAPTNPVSRVVACSPGGQQAKSAACEAATASGIAAFDNLRLANVGGRDRQVVPDGKLCSGGLDAYRGLDLARDDWPATKLSAGADLTLTYRSTIPHTGTFKLFLTKDGYDPTKPLKWSDLPSRPFATVTDPSLVNGSYRIKAKLPSDRTGRHLLYTIWQNTSTPDTYYSCSDVVFPGGKDGAAAEDESGADDKAGAEDKSGGGGGGTGAGPANDKPGAQDGADATSTPTKSSTNVTGTPAGDSPSDVTSAPGEAVASDSSDDGSTALPLVAGGAAGLLITAGAAFTLRRHR</sequence>
<accession>A0A5R9FJX5</accession>
<feature type="compositionally biased region" description="Polar residues" evidence="2">
    <location>
        <begin position="252"/>
        <end position="265"/>
    </location>
</feature>
<feature type="domain" description="Chitin-binding type-4" evidence="5">
    <location>
        <begin position="28"/>
        <end position="201"/>
    </location>
</feature>
<reference evidence="6 7" key="1">
    <citation type="submission" date="2019-05" db="EMBL/GenBank/DDBJ databases">
        <title>Streptomyces sp. NEAU-C151, a novel actinomycete isolated from soil.</title>
        <authorList>
            <person name="Han L."/>
            <person name="Jiang H."/>
        </authorList>
    </citation>
    <scope>NUCLEOTIDE SEQUENCE [LARGE SCALE GENOMIC DNA]</scope>
    <source>
        <strain evidence="6 7">NEAU-C151</strain>
    </source>
</reference>
<dbReference type="SUPFAM" id="SSF81296">
    <property type="entry name" value="E set domains"/>
    <property type="match status" value="1"/>
</dbReference>
<dbReference type="AlphaFoldDB" id="A0A5R9FJX5"/>
<dbReference type="Proteomes" id="UP000305906">
    <property type="component" value="Unassembled WGS sequence"/>
</dbReference>
<keyword evidence="3" id="KW-1133">Transmembrane helix</keyword>
<feature type="chain" id="PRO_5039151376" evidence="4">
    <location>
        <begin position="22"/>
        <end position="319"/>
    </location>
</feature>
<organism evidence="6 7">
    <name type="scientific">Streptomyces montanus</name>
    <dbReference type="NCBI Taxonomy" id="2580423"/>
    <lineage>
        <taxon>Bacteria</taxon>
        <taxon>Bacillati</taxon>
        <taxon>Actinomycetota</taxon>
        <taxon>Actinomycetes</taxon>
        <taxon>Kitasatosporales</taxon>
        <taxon>Streptomycetaceae</taxon>
        <taxon>Streptomyces</taxon>
    </lineage>
</organism>
<feature type="region of interest" description="Disordered" evidence="2">
    <location>
        <begin position="207"/>
        <end position="296"/>
    </location>
</feature>
<feature type="transmembrane region" description="Helical" evidence="3">
    <location>
        <begin position="294"/>
        <end position="315"/>
    </location>
</feature>
<dbReference type="InterPro" id="IPR051024">
    <property type="entry name" value="GlcNAc_Chitin_IntDeg"/>
</dbReference>
<evidence type="ECO:0000256" key="1">
    <source>
        <dbReference type="ARBA" id="ARBA00022729"/>
    </source>
</evidence>
<dbReference type="Gene3D" id="2.70.50.50">
    <property type="entry name" value="chitin-binding protein cbp21"/>
    <property type="match status" value="1"/>
</dbReference>
<keyword evidence="3" id="KW-0812">Transmembrane</keyword>
<name>A0A5R9FJX5_9ACTN</name>
<keyword evidence="6" id="KW-0503">Monooxygenase</keyword>
<dbReference type="EMBL" id="VBZC01000067">
    <property type="protein sequence ID" value="TLS40884.1"/>
    <property type="molecule type" value="Genomic_DNA"/>
</dbReference>
<evidence type="ECO:0000256" key="2">
    <source>
        <dbReference type="SAM" id="MobiDB-lite"/>
    </source>
</evidence>
<keyword evidence="7" id="KW-1185">Reference proteome</keyword>
<dbReference type="CDD" id="cd21177">
    <property type="entry name" value="LPMO_AA10"/>
    <property type="match status" value="1"/>
</dbReference>
<proteinExistence type="predicted"/>
<dbReference type="PANTHER" id="PTHR34823">
    <property type="entry name" value="GLCNAC-BINDING PROTEIN A"/>
    <property type="match status" value="1"/>
</dbReference>
<dbReference type="InterPro" id="IPR004302">
    <property type="entry name" value="Cellulose/chitin-bd_N"/>
</dbReference>
<comment type="caution">
    <text evidence="6">The sequence shown here is derived from an EMBL/GenBank/DDBJ whole genome shotgun (WGS) entry which is preliminary data.</text>
</comment>
<protein>
    <submittedName>
        <fullName evidence="6">Lytic polysaccharide monooxygenase</fullName>
    </submittedName>
</protein>
<evidence type="ECO:0000256" key="4">
    <source>
        <dbReference type="SAM" id="SignalP"/>
    </source>
</evidence>
<dbReference type="Pfam" id="PF03067">
    <property type="entry name" value="LPMO_10"/>
    <property type="match status" value="1"/>
</dbReference>
<keyword evidence="1 4" id="KW-0732">Signal</keyword>